<feature type="region of interest" description="Disordered" evidence="1">
    <location>
        <begin position="1"/>
        <end position="61"/>
    </location>
</feature>
<evidence type="ECO:0000256" key="1">
    <source>
        <dbReference type="SAM" id="MobiDB-lite"/>
    </source>
</evidence>
<proteinExistence type="predicted"/>
<reference evidence="2 3" key="1">
    <citation type="submission" date="2019-05" db="EMBL/GenBank/DDBJ databases">
        <title>Another draft genome of Portunus trituberculatus and its Hox gene families provides insights of decapod evolution.</title>
        <authorList>
            <person name="Jeong J.-H."/>
            <person name="Song I."/>
            <person name="Kim S."/>
            <person name="Choi T."/>
            <person name="Kim D."/>
            <person name="Ryu S."/>
            <person name="Kim W."/>
        </authorList>
    </citation>
    <scope>NUCLEOTIDE SEQUENCE [LARGE SCALE GENOMIC DNA]</scope>
    <source>
        <tissue evidence="2">Muscle</tissue>
    </source>
</reference>
<evidence type="ECO:0000313" key="2">
    <source>
        <dbReference type="EMBL" id="MPD01108.1"/>
    </source>
</evidence>
<dbReference type="AlphaFoldDB" id="A0A5B7K7B7"/>
<keyword evidence="3" id="KW-1185">Reference proteome</keyword>
<feature type="compositionally biased region" description="Basic and acidic residues" evidence="1">
    <location>
        <begin position="1"/>
        <end position="15"/>
    </location>
</feature>
<name>A0A5B7K7B7_PORTR</name>
<organism evidence="2 3">
    <name type="scientific">Portunus trituberculatus</name>
    <name type="common">Swimming crab</name>
    <name type="synonym">Neptunus trituberculatus</name>
    <dbReference type="NCBI Taxonomy" id="210409"/>
    <lineage>
        <taxon>Eukaryota</taxon>
        <taxon>Metazoa</taxon>
        <taxon>Ecdysozoa</taxon>
        <taxon>Arthropoda</taxon>
        <taxon>Crustacea</taxon>
        <taxon>Multicrustacea</taxon>
        <taxon>Malacostraca</taxon>
        <taxon>Eumalacostraca</taxon>
        <taxon>Eucarida</taxon>
        <taxon>Decapoda</taxon>
        <taxon>Pleocyemata</taxon>
        <taxon>Brachyura</taxon>
        <taxon>Eubrachyura</taxon>
        <taxon>Portunoidea</taxon>
        <taxon>Portunidae</taxon>
        <taxon>Portuninae</taxon>
        <taxon>Portunus</taxon>
    </lineage>
</organism>
<protein>
    <submittedName>
        <fullName evidence="2">Uncharacterized protein</fullName>
    </submittedName>
</protein>
<dbReference type="Proteomes" id="UP000324222">
    <property type="component" value="Unassembled WGS sequence"/>
</dbReference>
<accession>A0A5B7K7B7</accession>
<evidence type="ECO:0000313" key="3">
    <source>
        <dbReference type="Proteomes" id="UP000324222"/>
    </source>
</evidence>
<dbReference type="EMBL" id="VSRR010125769">
    <property type="protein sequence ID" value="MPD01108.1"/>
    <property type="molecule type" value="Genomic_DNA"/>
</dbReference>
<sequence length="61" mass="6584">MREGEVPLETCERGGNEAGGAERLMEATLEDGPLADSEAEETSLPDATTGQSESHKHRWTL</sequence>
<comment type="caution">
    <text evidence="2">The sequence shown here is derived from an EMBL/GenBank/DDBJ whole genome shotgun (WGS) entry which is preliminary data.</text>
</comment>
<gene>
    <name evidence="2" type="ORF">E2C01_096620</name>
</gene>